<organism evidence="1 2">
    <name type="scientific">Limnobaculum parvum</name>
    <dbReference type="NCBI Taxonomy" id="2172103"/>
    <lineage>
        <taxon>Bacteria</taxon>
        <taxon>Pseudomonadati</taxon>
        <taxon>Pseudomonadota</taxon>
        <taxon>Gammaproteobacteria</taxon>
        <taxon>Enterobacterales</taxon>
        <taxon>Budviciaceae</taxon>
        <taxon>Limnobaculum</taxon>
    </lineage>
</organism>
<dbReference type="Proteomes" id="UP000244908">
    <property type="component" value="Chromosome"/>
</dbReference>
<evidence type="ECO:0000313" key="1">
    <source>
        <dbReference type="EMBL" id="AWH89624.1"/>
    </source>
</evidence>
<protein>
    <submittedName>
        <fullName evidence="1">Uncharacterized protein</fullName>
    </submittedName>
</protein>
<reference evidence="1 2" key="1">
    <citation type="journal article" date="2019" name="Int. J. Syst. Evol. Microbiol.">
        <title>Limnobaculum parvum gen. nov., sp. nov., isolated from a freshwater lake.</title>
        <authorList>
            <person name="Baek C."/>
            <person name="Shin S.K."/>
            <person name="Yi H."/>
        </authorList>
    </citation>
    <scope>NUCLEOTIDE SEQUENCE [LARGE SCALE GENOMIC DNA]</scope>
    <source>
        <strain evidence="1 2">HYN0051</strain>
    </source>
</reference>
<dbReference type="KEGG" id="lpv:HYN51_14340"/>
<sequence>MKILIINKNELIRKLLLVLIMLILSSFPLRAEVNKFNSSINKLSSFISKKKLTDEEFNTFLYAEVFFI</sequence>
<dbReference type="AlphaFoldDB" id="A0A2Y9U242"/>
<accession>A0A2Y9U242</accession>
<name>A0A2Y9U242_9GAMM</name>
<proteinExistence type="predicted"/>
<gene>
    <name evidence="1" type="ORF">HYN51_14340</name>
</gene>
<keyword evidence="2" id="KW-1185">Reference proteome</keyword>
<evidence type="ECO:0000313" key="2">
    <source>
        <dbReference type="Proteomes" id="UP000244908"/>
    </source>
</evidence>
<dbReference type="EMBL" id="CP029185">
    <property type="protein sequence ID" value="AWH89624.1"/>
    <property type="molecule type" value="Genomic_DNA"/>
</dbReference>